<proteinExistence type="inferred from homology"/>
<evidence type="ECO:0000256" key="3">
    <source>
        <dbReference type="ARBA" id="ARBA00022630"/>
    </source>
</evidence>
<keyword evidence="4" id="KW-0560">Oxidoreductase</keyword>
<evidence type="ECO:0000313" key="8">
    <source>
        <dbReference type="Proteomes" id="UP001501729"/>
    </source>
</evidence>
<dbReference type="EMBL" id="BAABKX010000015">
    <property type="protein sequence ID" value="GAA5056059.1"/>
    <property type="molecule type" value="Genomic_DNA"/>
</dbReference>
<comment type="similarity">
    <text evidence="2">Belongs to the DadA oxidoreductase family.</text>
</comment>
<comment type="caution">
    <text evidence="7">The sequence shown here is derived from an EMBL/GenBank/DDBJ whole genome shotgun (WGS) entry which is preliminary data.</text>
</comment>
<feature type="region of interest" description="Disordered" evidence="5">
    <location>
        <begin position="114"/>
        <end position="137"/>
    </location>
</feature>
<reference evidence="7 8" key="1">
    <citation type="journal article" date="2019" name="Int. J. Syst. Evol. Microbiol.">
        <title>The Global Catalogue of Microorganisms (GCM) 10K type strain sequencing project: providing services to taxonomists for standard genome sequencing and annotation.</title>
        <authorList>
            <consortium name="The Broad Institute Genomics Platform"/>
            <consortium name="The Broad Institute Genome Sequencing Center for Infectious Disease"/>
            <person name="Wu L."/>
            <person name="Ma J."/>
        </authorList>
    </citation>
    <scope>NUCLEOTIDE SEQUENCE [LARGE SCALE GENOMIC DNA]</scope>
    <source>
        <strain evidence="7 8">JCM 17504</strain>
    </source>
</reference>
<comment type="cofactor">
    <cofactor evidence="1">
        <name>FAD</name>
        <dbReference type="ChEBI" id="CHEBI:57692"/>
    </cofactor>
</comment>
<organism evidence="7 8">
    <name type="scientific">Haladaptatus pallidirubidus</name>
    <dbReference type="NCBI Taxonomy" id="1008152"/>
    <lineage>
        <taxon>Archaea</taxon>
        <taxon>Methanobacteriati</taxon>
        <taxon>Methanobacteriota</taxon>
        <taxon>Stenosarchaea group</taxon>
        <taxon>Halobacteria</taxon>
        <taxon>Halobacteriales</taxon>
        <taxon>Haladaptataceae</taxon>
        <taxon>Haladaptatus</taxon>
    </lineage>
</organism>
<sequence>MYDAIVVGGGIVGASVAYHLARNDAETLLIDRHDPGRATDAGAGIISPATSSRTASSVWFEFALDAAAYYPTLNDRLTDEQDGDTGYSNCELLSVAVDDDEVAAFDDATERIENRQEKYGEPKPGTTTERSSDEAQAKFPALAPTKRCRAYSDAARVDARTFTAALLRAGERHGLTVVERDVTRITHEDGTVTGVETADGGSDDAENVVVAGGAWSRRFEESLGVSIPVEPQRGQIIHLDLHETDTENWPIVGAFRGHYMVPWSDNRVVVGATREVDSGFEPRTTAGGVHEVLSEALRVAPGLEDAEIADIRIGLRPRSADQLPVLGSIPTVEGVHLATGHGATGLQLGPYSGKLVADAIFGEPMELEQFSVKRFR</sequence>
<feature type="domain" description="FAD dependent oxidoreductase" evidence="6">
    <location>
        <begin position="3"/>
        <end position="358"/>
    </location>
</feature>
<dbReference type="Gene3D" id="3.50.50.60">
    <property type="entry name" value="FAD/NAD(P)-binding domain"/>
    <property type="match status" value="1"/>
</dbReference>
<dbReference type="SUPFAM" id="SSF54373">
    <property type="entry name" value="FAD-linked reductases, C-terminal domain"/>
    <property type="match status" value="1"/>
</dbReference>
<dbReference type="PANTHER" id="PTHR13847">
    <property type="entry name" value="SARCOSINE DEHYDROGENASE-RELATED"/>
    <property type="match status" value="1"/>
</dbReference>
<gene>
    <name evidence="7" type="ORF">GCM10025751_36470</name>
</gene>
<dbReference type="GO" id="GO:0005737">
    <property type="term" value="C:cytoplasm"/>
    <property type="evidence" value="ECO:0007669"/>
    <property type="project" value="TreeGrafter"/>
</dbReference>
<keyword evidence="8" id="KW-1185">Reference proteome</keyword>
<accession>A0AAV3UL46</accession>
<dbReference type="PANTHER" id="PTHR13847:SF286">
    <property type="entry name" value="D-AMINO ACID DEHYDROGENASE"/>
    <property type="match status" value="1"/>
</dbReference>
<dbReference type="GO" id="GO:0016491">
    <property type="term" value="F:oxidoreductase activity"/>
    <property type="evidence" value="ECO:0007669"/>
    <property type="project" value="UniProtKB-KW"/>
</dbReference>
<dbReference type="Gene3D" id="3.30.9.10">
    <property type="entry name" value="D-Amino Acid Oxidase, subunit A, domain 2"/>
    <property type="match status" value="1"/>
</dbReference>
<dbReference type="AlphaFoldDB" id="A0AAV3UL46"/>
<evidence type="ECO:0000256" key="2">
    <source>
        <dbReference type="ARBA" id="ARBA00009410"/>
    </source>
</evidence>
<evidence type="ECO:0000256" key="1">
    <source>
        <dbReference type="ARBA" id="ARBA00001974"/>
    </source>
</evidence>
<dbReference type="RefSeq" id="WP_227774218.1">
    <property type="nucleotide sequence ID" value="NZ_BAABKX010000015.1"/>
</dbReference>
<name>A0AAV3UL46_9EURY</name>
<dbReference type="GeneID" id="68614488"/>
<dbReference type="InterPro" id="IPR006076">
    <property type="entry name" value="FAD-dep_OxRdtase"/>
</dbReference>
<protein>
    <submittedName>
        <fullName evidence="7">FAD-binding oxidoreductase</fullName>
    </submittedName>
</protein>
<keyword evidence="3" id="KW-0285">Flavoprotein</keyword>
<evidence type="ECO:0000313" key="7">
    <source>
        <dbReference type="EMBL" id="GAA5056059.1"/>
    </source>
</evidence>
<dbReference type="Pfam" id="PF01266">
    <property type="entry name" value="DAO"/>
    <property type="match status" value="1"/>
</dbReference>
<dbReference type="InterPro" id="IPR036188">
    <property type="entry name" value="FAD/NAD-bd_sf"/>
</dbReference>
<evidence type="ECO:0000259" key="6">
    <source>
        <dbReference type="Pfam" id="PF01266"/>
    </source>
</evidence>
<dbReference type="SUPFAM" id="SSF51905">
    <property type="entry name" value="FAD/NAD(P)-binding domain"/>
    <property type="match status" value="1"/>
</dbReference>
<evidence type="ECO:0000256" key="4">
    <source>
        <dbReference type="ARBA" id="ARBA00023002"/>
    </source>
</evidence>
<dbReference type="Proteomes" id="UP001501729">
    <property type="component" value="Unassembled WGS sequence"/>
</dbReference>
<evidence type="ECO:0000256" key="5">
    <source>
        <dbReference type="SAM" id="MobiDB-lite"/>
    </source>
</evidence>